<organism evidence="1 2">
    <name type="scientific">Paraburkholderia piptadeniae</name>
    <dbReference type="NCBI Taxonomy" id="1701573"/>
    <lineage>
        <taxon>Bacteria</taxon>
        <taxon>Pseudomonadati</taxon>
        <taxon>Pseudomonadota</taxon>
        <taxon>Betaproteobacteria</taxon>
        <taxon>Burkholderiales</taxon>
        <taxon>Burkholderiaceae</taxon>
        <taxon>Paraburkholderia</taxon>
    </lineage>
</organism>
<accession>A0A1N7RU32</accession>
<protein>
    <submittedName>
        <fullName evidence="1">Uncharacterized protein</fullName>
    </submittedName>
</protein>
<keyword evidence="2" id="KW-1185">Reference proteome</keyword>
<comment type="caution">
    <text evidence="1">The sequence shown here is derived from an EMBL/GenBank/DDBJ whole genome shotgun (WGS) entry which is preliminary data.</text>
</comment>
<evidence type="ECO:0000313" key="2">
    <source>
        <dbReference type="Proteomes" id="UP000195569"/>
    </source>
</evidence>
<dbReference type="Proteomes" id="UP000195569">
    <property type="component" value="Unassembled WGS sequence"/>
</dbReference>
<name>A0A1N7RU32_9BURK</name>
<dbReference type="AlphaFoldDB" id="A0A1N7RU32"/>
<reference evidence="1" key="1">
    <citation type="submission" date="2016-12" db="EMBL/GenBank/DDBJ databases">
        <authorList>
            <person name="Moulin L."/>
        </authorList>
    </citation>
    <scope>NUCLEOTIDE SEQUENCE [LARGE SCALE GENOMIC DNA]</scope>
    <source>
        <strain evidence="1">STM 7183</strain>
    </source>
</reference>
<dbReference type="EMBL" id="CYGY02000017">
    <property type="protein sequence ID" value="SIT38594.1"/>
    <property type="molecule type" value="Genomic_DNA"/>
</dbReference>
<evidence type="ECO:0000313" key="1">
    <source>
        <dbReference type="EMBL" id="SIT38594.1"/>
    </source>
</evidence>
<sequence length="343" mass="38227">MNLSVANLGPFDSEGDDLHNEFQCISFGKAAFKKRLDAYVLRREKTSLLSGRRLNHDRCFGFCRNQHHDDLMTVHHMSSAEGRHGSLQIHCGEIVARGLSAVLIAPLDRPTLRRFDSVRVGGIVTEVTRILHFYGFTASRVAPINLRAGVVATAFIERRRVDMELLVVEPHGRLRKGALLVALDKLRAPRCVWTGVHQLVPVVAARTNEKKSALVGLGFDLIEGETRIAVSASPHGYLRRRFRRLGGCRGSEGRRGNSELLFIKQLLSKSARRVPRLILVREISFGFVQNVRFGFGSHFSQMNDSPISACNGLHHTNSCDVRVGCVDFIVHDHLPFTLKGIVA</sequence>
<proteinExistence type="predicted"/>
<gene>
    <name evidence="1" type="ORF">BN2476_170202</name>
</gene>